<feature type="domain" description="N-acetyltransferase" evidence="1">
    <location>
        <begin position="68"/>
        <end position="168"/>
    </location>
</feature>
<dbReference type="Pfam" id="PF00583">
    <property type="entry name" value="Acetyltransf_1"/>
    <property type="match status" value="1"/>
</dbReference>
<evidence type="ECO:0000259" key="1">
    <source>
        <dbReference type="Pfam" id="PF00583"/>
    </source>
</evidence>
<sequence>MADHWTKLELDVRTFDAARFVTYAERCRAAGIRLTTLAELGDTPPHRRELYTLNKDCSADIPDRGEFYTFDEYIERRVDVPSFDPRGVVIALDGDTWCGLAATSDQRSDGFVFNEMTGVRAGYRGRGISIAMKTFGIGFAHLCGVDKIRTFHHPANAAAIEMNRRLGYVDAQWD</sequence>
<reference evidence="3" key="1">
    <citation type="journal article" date="2019" name="Int. J. Syst. Evol. Microbiol.">
        <title>The Global Catalogue of Microorganisms (GCM) 10K type strain sequencing project: providing services to taxonomists for standard genome sequencing and annotation.</title>
        <authorList>
            <consortium name="The Broad Institute Genomics Platform"/>
            <consortium name="The Broad Institute Genome Sequencing Center for Infectious Disease"/>
            <person name="Wu L."/>
            <person name="Ma J."/>
        </authorList>
    </citation>
    <scope>NUCLEOTIDE SEQUENCE [LARGE SCALE GENOMIC DNA]</scope>
    <source>
        <strain evidence="3">CGMCC 4.7275</strain>
    </source>
</reference>
<dbReference type="EMBL" id="BMMV01000026">
    <property type="protein sequence ID" value="GGK21588.1"/>
    <property type="molecule type" value="Genomic_DNA"/>
</dbReference>
<comment type="caution">
    <text evidence="2">The sequence shown here is derived from an EMBL/GenBank/DDBJ whole genome shotgun (WGS) entry which is preliminary data.</text>
</comment>
<dbReference type="Gene3D" id="3.40.630.30">
    <property type="match status" value="1"/>
</dbReference>
<keyword evidence="3" id="KW-1185">Reference proteome</keyword>
<organism evidence="2 3">
    <name type="scientific">Streptomyces camponoticapitis</name>
    <dbReference type="NCBI Taxonomy" id="1616125"/>
    <lineage>
        <taxon>Bacteria</taxon>
        <taxon>Bacillati</taxon>
        <taxon>Actinomycetota</taxon>
        <taxon>Actinomycetes</taxon>
        <taxon>Kitasatosporales</taxon>
        <taxon>Streptomycetaceae</taxon>
        <taxon>Streptomyces</taxon>
    </lineage>
</organism>
<dbReference type="Proteomes" id="UP000660265">
    <property type="component" value="Unassembled WGS sequence"/>
</dbReference>
<name>A0ABQ2ER05_9ACTN</name>
<evidence type="ECO:0000313" key="2">
    <source>
        <dbReference type="EMBL" id="GGK21588.1"/>
    </source>
</evidence>
<evidence type="ECO:0000313" key="3">
    <source>
        <dbReference type="Proteomes" id="UP000660265"/>
    </source>
</evidence>
<dbReference type="InterPro" id="IPR016181">
    <property type="entry name" value="Acyl_CoA_acyltransferase"/>
</dbReference>
<dbReference type="SUPFAM" id="SSF55729">
    <property type="entry name" value="Acyl-CoA N-acyltransferases (Nat)"/>
    <property type="match status" value="1"/>
</dbReference>
<gene>
    <name evidence="2" type="ORF">GCM10011583_62000</name>
</gene>
<dbReference type="RefSeq" id="WP_189110891.1">
    <property type="nucleotide sequence ID" value="NZ_BMMV01000026.1"/>
</dbReference>
<proteinExistence type="predicted"/>
<dbReference type="InterPro" id="IPR000182">
    <property type="entry name" value="GNAT_dom"/>
</dbReference>
<accession>A0ABQ2ER05</accession>
<protein>
    <recommendedName>
        <fullName evidence="1">N-acetyltransferase domain-containing protein</fullName>
    </recommendedName>
</protein>